<evidence type="ECO:0000256" key="1">
    <source>
        <dbReference type="SAM" id="MobiDB-lite"/>
    </source>
</evidence>
<gene>
    <name evidence="2" type="ORF">J8273_2903</name>
</gene>
<organism evidence="2 3">
    <name type="scientific">Carpediemonas membranifera</name>
    <dbReference type="NCBI Taxonomy" id="201153"/>
    <lineage>
        <taxon>Eukaryota</taxon>
        <taxon>Metamonada</taxon>
        <taxon>Carpediemonas-like organisms</taxon>
        <taxon>Carpediemonas</taxon>
    </lineage>
</organism>
<evidence type="ECO:0000313" key="2">
    <source>
        <dbReference type="EMBL" id="KAG9395699.1"/>
    </source>
</evidence>
<comment type="caution">
    <text evidence="2">The sequence shown here is derived from an EMBL/GenBank/DDBJ whole genome shotgun (WGS) entry which is preliminary data.</text>
</comment>
<evidence type="ECO:0000313" key="3">
    <source>
        <dbReference type="Proteomes" id="UP000717585"/>
    </source>
</evidence>
<sequence length="273" mass="31398">MAQSETVVEIAPNDEQASVNTEDNIKEESAAAPRQNSADNTSEEHAQPAEAPEMDMSDDWINISYGAADKETHKFVAKPGVIVRNRHSPKRDEQAYETAIEYLTALSTSMHFASFDEFLKSMQIPDEVNRFRMVELKGEIIKQLIIINLAVYGVRFRLSLTKPNKLKATKSELIDIIVYLTKFFVNPTSVGHLPSIHLCDETFCDLDGNYPVSPQFNGAGYIRKFIRNGKSLDNPERQRLQFYMRNDALPFFNFAMEMDEHHSQDYWNYKRWC</sequence>
<reference evidence="2" key="1">
    <citation type="submission" date="2021-05" db="EMBL/GenBank/DDBJ databases">
        <title>A free-living protist that lacks canonical eukaryotic 1 DNA replication and segregation systems.</title>
        <authorList>
            <person name="Salas-Leiva D.E."/>
            <person name="Tromer E.C."/>
            <person name="Curtis B.A."/>
            <person name="Jerlstrom-Hultqvist J."/>
            <person name="Kolisko M."/>
            <person name="Yi Z."/>
            <person name="Salas-Leiva J.S."/>
            <person name="Gallot-Lavallee L."/>
            <person name="Kops G.J.P.L."/>
            <person name="Archibald J.M."/>
            <person name="Simpson A.G.B."/>
            <person name="Roger A.J."/>
        </authorList>
    </citation>
    <scope>NUCLEOTIDE SEQUENCE</scope>
    <source>
        <strain evidence="2">BICM</strain>
    </source>
</reference>
<dbReference type="EMBL" id="JAHDYR010000009">
    <property type="protein sequence ID" value="KAG9395699.1"/>
    <property type="molecule type" value="Genomic_DNA"/>
</dbReference>
<accession>A0A8J6B916</accession>
<proteinExistence type="predicted"/>
<keyword evidence="3" id="KW-1185">Reference proteome</keyword>
<dbReference type="Proteomes" id="UP000717585">
    <property type="component" value="Unassembled WGS sequence"/>
</dbReference>
<protein>
    <submittedName>
        <fullName evidence="2">Uncharacterized protein</fullName>
    </submittedName>
</protein>
<name>A0A8J6B916_9EUKA</name>
<dbReference type="AlphaFoldDB" id="A0A8J6B916"/>
<feature type="region of interest" description="Disordered" evidence="1">
    <location>
        <begin position="1"/>
        <end position="55"/>
    </location>
</feature>